<dbReference type="PANTHER" id="PTHR18964">
    <property type="entry name" value="ROK (REPRESSOR, ORF, KINASE) FAMILY"/>
    <property type="match status" value="1"/>
</dbReference>
<evidence type="ECO:0000256" key="1">
    <source>
        <dbReference type="ARBA" id="ARBA00006479"/>
    </source>
</evidence>
<dbReference type="InterPro" id="IPR043129">
    <property type="entry name" value="ATPase_NBD"/>
</dbReference>
<dbReference type="Gene3D" id="1.10.10.10">
    <property type="entry name" value="Winged helix-like DNA-binding domain superfamily/Winged helix DNA-binding domain"/>
    <property type="match status" value="1"/>
</dbReference>
<dbReference type="EMBL" id="UGQT01000001">
    <property type="protein sequence ID" value="STZ57419.1"/>
    <property type="molecule type" value="Genomic_DNA"/>
</dbReference>
<dbReference type="PANTHER" id="PTHR18964:SF173">
    <property type="entry name" value="GLUCOKINASE"/>
    <property type="match status" value="1"/>
</dbReference>
<dbReference type="InterPro" id="IPR049874">
    <property type="entry name" value="ROK_cs"/>
</dbReference>
<name>A0A378T9H7_9MYCO</name>
<evidence type="ECO:0000313" key="3">
    <source>
        <dbReference type="Proteomes" id="UP000254978"/>
    </source>
</evidence>
<dbReference type="InterPro" id="IPR036388">
    <property type="entry name" value="WH-like_DNA-bd_sf"/>
</dbReference>
<reference evidence="2 3" key="1">
    <citation type="submission" date="2018-06" db="EMBL/GenBank/DDBJ databases">
        <authorList>
            <consortium name="Pathogen Informatics"/>
            <person name="Doyle S."/>
        </authorList>
    </citation>
    <scope>NUCLEOTIDE SEQUENCE [LARGE SCALE GENOMIC DNA]</scope>
    <source>
        <strain evidence="2 3">NCTC10821</strain>
    </source>
</reference>
<dbReference type="Pfam" id="PF00480">
    <property type="entry name" value="ROK"/>
    <property type="match status" value="1"/>
</dbReference>
<organism evidence="2 3">
    <name type="scientific">Mycolicibacterium tokaiense</name>
    <dbReference type="NCBI Taxonomy" id="39695"/>
    <lineage>
        <taxon>Bacteria</taxon>
        <taxon>Bacillati</taxon>
        <taxon>Actinomycetota</taxon>
        <taxon>Actinomycetes</taxon>
        <taxon>Mycobacteriales</taxon>
        <taxon>Mycobacteriaceae</taxon>
        <taxon>Mycolicibacterium</taxon>
    </lineage>
</organism>
<dbReference type="PROSITE" id="PS01125">
    <property type="entry name" value="ROK"/>
    <property type="match status" value="1"/>
</dbReference>
<dbReference type="InterPro" id="IPR000600">
    <property type="entry name" value="ROK"/>
</dbReference>
<dbReference type="SUPFAM" id="SSF53067">
    <property type="entry name" value="Actin-like ATPase domain"/>
    <property type="match status" value="1"/>
</dbReference>
<dbReference type="SUPFAM" id="SSF46785">
    <property type="entry name" value="Winged helix' DNA-binding domain"/>
    <property type="match status" value="1"/>
</dbReference>
<accession>A0A378T9H7</accession>
<gene>
    <name evidence="2" type="primary">mlc_1</name>
    <name evidence="2" type="ORF">NCTC10821_00919</name>
</gene>
<proteinExistence type="inferred from homology"/>
<sequence length="429" mass="44923">MITALADHLFSLFRWLQPSFHALIPRRRRIIRRPRTASGSSGTPASAGEIFALIRDAVATTRSDIRRITGLSRTAVAARVADLTDRGLVVERQEGLSTGGRPPTLLAFNSDAGAVLAAAIGRSRTHLAVCNLAGRMLAVTDIDEHVGVGPEQLMPQLVKRLEALVTEAGLLPSAVLGVGVSLPGTVDQERGCSLDSPVMNGWDGVPLGPYFRDLTAAPVLVDNDANVMALAERHGEYRGVDDLVLLKLSTGLGAGIISGGMLQRGAVGAAGEYGHNKVPAAHNLSCRCGDTGCLETVASGWALVRALRDQGHDVGHLRDVIDLANRGDSEARRLIRESGRLVGEAVSPLVNVLNPAVLVIGGDMMGAYDLLVAGLREALYGNATALATRTLQVVPATHGERSSVIGSAALILDTILDADAIDAALQSGR</sequence>
<dbReference type="Gene3D" id="3.30.420.40">
    <property type="match status" value="2"/>
</dbReference>
<dbReference type="Proteomes" id="UP000254978">
    <property type="component" value="Unassembled WGS sequence"/>
</dbReference>
<dbReference type="InterPro" id="IPR036390">
    <property type="entry name" value="WH_DNA-bd_sf"/>
</dbReference>
<dbReference type="AlphaFoldDB" id="A0A378T9H7"/>
<evidence type="ECO:0000313" key="2">
    <source>
        <dbReference type="EMBL" id="STZ57419.1"/>
    </source>
</evidence>
<dbReference type="OrthoDB" id="3189808at2"/>
<keyword evidence="3" id="KW-1185">Reference proteome</keyword>
<comment type="similarity">
    <text evidence="1">Belongs to the ROK (NagC/XylR) family.</text>
</comment>
<protein>
    <submittedName>
        <fullName evidence="2">NagC regulator</fullName>
    </submittedName>
</protein>